<comment type="caution">
    <text evidence="2">The sequence shown here is derived from an EMBL/GenBank/DDBJ whole genome shotgun (WGS) entry which is preliminary data.</text>
</comment>
<dbReference type="AlphaFoldDB" id="W6UKW4"/>
<gene>
    <name evidence="2" type="ORF">EGR_02922</name>
</gene>
<dbReference type="RefSeq" id="XP_024353366.1">
    <property type="nucleotide sequence ID" value="XM_024492171.1"/>
</dbReference>
<dbReference type="CTD" id="36338637"/>
<name>W6UKW4_ECHGR</name>
<protein>
    <submittedName>
        <fullName evidence="2">Uncharacterized protein</fullName>
    </submittedName>
</protein>
<evidence type="ECO:0000256" key="1">
    <source>
        <dbReference type="SAM" id="MobiDB-lite"/>
    </source>
</evidence>
<proteinExistence type="predicted"/>
<dbReference type="GeneID" id="36338637"/>
<reference evidence="2 3" key="1">
    <citation type="journal article" date="2013" name="Nat. Genet.">
        <title>The genome of the hydatid tapeworm Echinococcus granulosus.</title>
        <authorList>
            <person name="Zheng H."/>
            <person name="Zhang W."/>
            <person name="Zhang L."/>
            <person name="Zhang Z."/>
            <person name="Li J."/>
            <person name="Lu G."/>
            <person name="Zhu Y."/>
            <person name="Wang Y."/>
            <person name="Huang Y."/>
            <person name="Liu J."/>
            <person name="Kang H."/>
            <person name="Chen J."/>
            <person name="Wang L."/>
            <person name="Chen A."/>
            <person name="Yu S."/>
            <person name="Gao Z."/>
            <person name="Jin L."/>
            <person name="Gu W."/>
            <person name="Wang Z."/>
            <person name="Zhao L."/>
            <person name="Shi B."/>
            <person name="Wen H."/>
            <person name="Lin R."/>
            <person name="Jones M.K."/>
            <person name="Brejova B."/>
            <person name="Vinar T."/>
            <person name="Zhao G."/>
            <person name="McManus D.P."/>
            <person name="Chen Z."/>
            <person name="Zhou Y."/>
            <person name="Wang S."/>
        </authorList>
    </citation>
    <scope>NUCLEOTIDE SEQUENCE [LARGE SCALE GENOMIC DNA]</scope>
</reference>
<evidence type="ECO:0000313" key="3">
    <source>
        <dbReference type="Proteomes" id="UP000019149"/>
    </source>
</evidence>
<feature type="compositionally biased region" description="Basic and acidic residues" evidence="1">
    <location>
        <begin position="100"/>
        <end position="111"/>
    </location>
</feature>
<sequence>MTAYLLVCLCAHDDAAHNGTAPLQTDGGAAMYVGHTHYLYNLSPPAPYPDPRYTESYSAYAVHVYCSPSWLLKPAGDHVVSVLARNGFSEENLSPSPRLGYDEERRTCLPH</sequence>
<keyword evidence="3" id="KW-1185">Reference proteome</keyword>
<feature type="region of interest" description="Disordered" evidence="1">
    <location>
        <begin position="89"/>
        <end position="111"/>
    </location>
</feature>
<accession>W6UKW4</accession>
<organism evidence="2 3">
    <name type="scientific">Echinococcus granulosus</name>
    <name type="common">Hydatid tapeworm</name>
    <dbReference type="NCBI Taxonomy" id="6210"/>
    <lineage>
        <taxon>Eukaryota</taxon>
        <taxon>Metazoa</taxon>
        <taxon>Spiralia</taxon>
        <taxon>Lophotrochozoa</taxon>
        <taxon>Platyhelminthes</taxon>
        <taxon>Cestoda</taxon>
        <taxon>Eucestoda</taxon>
        <taxon>Cyclophyllidea</taxon>
        <taxon>Taeniidae</taxon>
        <taxon>Echinococcus</taxon>
        <taxon>Echinococcus granulosus group</taxon>
    </lineage>
</organism>
<dbReference type="Proteomes" id="UP000019149">
    <property type="component" value="Unassembled WGS sequence"/>
</dbReference>
<dbReference type="EMBL" id="APAU02000014">
    <property type="protein sequence ID" value="EUB62170.1"/>
    <property type="molecule type" value="Genomic_DNA"/>
</dbReference>
<evidence type="ECO:0000313" key="2">
    <source>
        <dbReference type="EMBL" id="EUB62170.1"/>
    </source>
</evidence>
<dbReference type="KEGG" id="egl:EGR_02922"/>